<feature type="transmembrane region" description="Helical" evidence="1">
    <location>
        <begin position="12"/>
        <end position="34"/>
    </location>
</feature>
<keyword evidence="1" id="KW-1133">Transmembrane helix</keyword>
<evidence type="ECO:0000313" key="3">
    <source>
        <dbReference type="EMBL" id="BBK25097.1"/>
    </source>
</evidence>
<keyword evidence="1" id="KW-0472">Membrane</keyword>
<dbReference type="KEGG" id="dho:Dia5BBH33_10320"/>
<organism evidence="3 4">
    <name type="scientific">Dialister hominis</name>
    <dbReference type="NCBI Taxonomy" id="2582419"/>
    <lineage>
        <taxon>Bacteria</taxon>
        <taxon>Bacillati</taxon>
        <taxon>Bacillota</taxon>
        <taxon>Negativicutes</taxon>
        <taxon>Veillonellales</taxon>
        <taxon>Veillonellaceae</taxon>
        <taxon>Dialister</taxon>
    </lineage>
</organism>
<feature type="domain" description="Mce/MlaD" evidence="2">
    <location>
        <begin position="41"/>
        <end position="112"/>
    </location>
</feature>
<accession>A0A8D4UUC9</accession>
<dbReference type="Pfam" id="PF02470">
    <property type="entry name" value="MlaD"/>
    <property type="match status" value="1"/>
</dbReference>
<dbReference type="EMBL" id="AP019697">
    <property type="protein sequence ID" value="BBK25097.1"/>
    <property type="molecule type" value="Genomic_DNA"/>
</dbReference>
<evidence type="ECO:0000256" key="1">
    <source>
        <dbReference type="SAM" id="Phobius"/>
    </source>
</evidence>
<dbReference type="InterPro" id="IPR003399">
    <property type="entry name" value="Mce/MlaD"/>
</dbReference>
<reference evidence="4" key="1">
    <citation type="submission" date="2019-05" db="EMBL/GenBank/DDBJ databases">
        <title>Complete genome sequencing of Dialister sp. strain 5BBH33.</title>
        <authorList>
            <person name="Sakamoto M."/>
            <person name="Murakami T."/>
            <person name="Mori H."/>
        </authorList>
    </citation>
    <scope>NUCLEOTIDE SEQUENCE [LARGE SCALE GENOMIC DNA]</scope>
    <source>
        <strain evidence="4">5BBH33</strain>
    </source>
</reference>
<dbReference type="GeneID" id="92716247"/>
<keyword evidence="1" id="KW-0812">Transmembrane</keyword>
<proteinExistence type="predicted"/>
<dbReference type="PANTHER" id="PTHR33371">
    <property type="entry name" value="INTERMEMBRANE PHOSPHOLIPID TRANSPORT SYSTEM BINDING PROTEIN MLAD-RELATED"/>
    <property type="match status" value="1"/>
</dbReference>
<dbReference type="PANTHER" id="PTHR33371:SF4">
    <property type="entry name" value="INTERMEMBRANE PHOSPHOLIPID TRANSPORT SYSTEM BINDING PROTEIN MLAD"/>
    <property type="match status" value="1"/>
</dbReference>
<evidence type="ECO:0000313" key="4">
    <source>
        <dbReference type="Proteomes" id="UP000320585"/>
    </source>
</evidence>
<name>A0A8D4UUC9_9FIRM</name>
<protein>
    <recommendedName>
        <fullName evidence="2">Mce/MlaD domain-containing protein</fullName>
    </recommendedName>
</protein>
<dbReference type="InterPro" id="IPR052336">
    <property type="entry name" value="MlaD_Phospholipid_Transporter"/>
</dbReference>
<sequence length="386" mass="41743">MMKWTTEAKVGAFSLAGIILFTIIIVHLSTLVIFGRSGFLVTGYFKEAEGIEKGNPIHYAGVEVGMVDNIAVKNGEAVLSLRFYNDAKIPKDAEFTIQTSSVMGGRFIKVSGGHQDRGYLQNGMTVEGVASPGIDQAMDKMDKLINSAQMMLNGINEIVADPNAQRNVKNSISNFDAISQNLAILTSQGIQTASEIQEITGQINSMLKQFNGDGKAAADARAIMDNLVVTSENARKISENAKNISGKINNIMNGNADLGMSVSGELLYNTKKDDFSPNIFLKAGKDSYGLFGIESVGNDPVYDAMFGRMKGIYGVHAGIIRNKLGIGADYEKKKWKFSADLFDPNDLALRIRGTYDLGDNVFVIGQSILPHSKTGGGEYLGLGYNY</sequence>
<gene>
    <name evidence="3" type="ORF">Dia5BBH33_10320</name>
</gene>
<evidence type="ECO:0000259" key="2">
    <source>
        <dbReference type="Pfam" id="PF02470"/>
    </source>
</evidence>
<dbReference type="RefSeq" id="WP_231939213.1">
    <property type="nucleotide sequence ID" value="NZ_AP019697.1"/>
</dbReference>
<dbReference type="AlphaFoldDB" id="A0A8D4UUC9"/>
<dbReference type="Proteomes" id="UP000320585">
    <property type="component" value="Chromosome"/>
</dbReference>
<keyword evidence="4" id="KW-1185">Reference proteome</keyword>